<sequence>MSNNQGKMQGGSDTPVLKDRSAFRKLSRRNVLTALGATGVMMAAQSFGGASLLIESEASGSPPFVKYVSDLAELRALNGMQEGQAVAVMKTGRAGLFYFSSGNLSAKVAGDPQYGVYIAPNSDTSGASGAWIRQYGQAAAFNAKVNIAWFGAAGDGVTDDYPAIQGAVDFSLNVFFPEAPVQWRVSQSVVVRPLQQLEGECKWQDWNLSADTAKGVKGDPGVAPFTTLPAGTSYPSVPPASAQQRRGLTFYRMHVIGDHAPAVIHHYASNFTYRECCLRSSHAPTLPMRYSYRGTFDNNLIGASNYAGWVVQLYDNCNAIDFKGSNYVAGSSIGGAIDISKSQSITIQGGVHEVVGLPCYRIGGLSAQEAGHIQEVGNCHGIRIVGNYFERCALPISVGMAAYVFGVEIEGNFLSCYGNETAYIAGIELGSVNGWNVRNNSLIKGANNIPTVRFGYNPQATYRYAVAGTLKDNHVQRNDLSNGIDYEVAAGMNAGLLGYLFGSNYMDFTNTKDLTDGSPVTFKTYGRLQEWTSRVIDGTETTKIIDFDFVGPEGGMLEEVTVFLVDGAPDASMSVGYTGNSQYNANTAISSLTFIGERASVPISNQLILGGARRLVIRHTAGTASGRYMVQIRYRK</sequence>
<reference evidence="1" key="1">
    <citation type="submission" date="2020-09" db="EMBL/GenBank/DDBJ databases">
        <title>A novel bacterium of genus Paenibacillus, isolated from South China Sea.</title>
        <authorList>
            <person name="Huang H."/>
            <person name="Mo K."/>
            <person name="Hu Y."/>
        </authorList>
    </citation>
    <scope>NUCLEOTIDE SEQUENCE</scope>
    <source>
        <strain evidence="1">IB182363</strain>
    </source>
</reference>
<dbReference type="InterPro" id="IPR012334">
    <property type="entry name" value="Pectin_lyas_fold"/>
</dbReference>
<gene>
    <name evidence="1" type="ORF">IDH45_23535</name>
</gene>
<evidence type="ECO:0000313" key="1">
    <source>
        <dbReference type="EMBL" id="MBD2864956.1"/>
    </source>
</evidence>
<comment type="caution">
    <text evidence="1">The sequence shown here is derived from an EMBL/GenBank/DDBJ whole genome shotgun (WGS) entry which is preliminary data.</text>
</comment>
<dbReference type="SUPFAM" id="SSF51126">
    <property type="entry name" value="Pectin lyase-like"/>
    <property type="match status" value="1"/>
</dbReference>
<evidence type="ECO:0000313" key="2">
    <source>
        <dbReference type="Proteomes" id="UP000639396"/>
    </source>
</evidence>
<dbReference type="Proteomes" id="UP000639396">
    <property type="component" value="Unassembled WGS sequence"/>
</dbReference>
<dbReference type="AlphaFoldDB" id="A0A927CFD7"/>
<name>A0A927CFD7_9BACL</name>
<protein>
    <submittedName>
        <fullName evidence="1">Uncharacterized protein</fullName>
    </submittedName>
</protein>
<dbReference type="RefSeq" id="WP_190930576.1">
    <property type="nucleotide sequence ID" value="NZ_JACXJA010000035.1"/>
</dbReference>
<dbReference type="EMBL" id="JACXJA010000035">
    <property type="protein sequence ID" value="MBD2864956.1"/>
    <property type="molecule type" value="Genomic_DNA"/>
</dbReference>
<accession>A0A927CFD7</accession>
<organism evidence="1 2">
    <name type="scientific">Paenibacillus oceani</name>
    <dbReference type="NCBI Taxonomy" id="2772510"/>
    <lineage>
        <taxon>Bacteria</taxon>
        <taxon>Bacillati</taxon>
        <taxon>Bacillota</taxon>
        <taxon>Bacilli</taxon>
        <taxon>Bacillales</taxon>
        <taxon>Paenibacillaceae</taxon>
        <taxon>Paenibacillus</taxon>
    </lineage>
</organism>
<dbReference type="Gene3D" id="2.160.20.10">
    <property type="entry name" value="Single-stranded right-handed beta-helix, Pectin lyase-like"/>
    <property type="match status" value="1"/>
</dbReference>
<dbReference type="InterPro" id="IPR011050">
    <property type="entry name" value="Pectin_lyase_fold/virulence"/>
</dbReference>
<proteinExistence type="predicted"/>
<keyword evidence="2" id="KW-1185">Reference proteome</keyword>
<dbReference type="PROSITE" id="PS51318">
    <property type="entry name" value="TAT"/>
    <property type="match status" value="1"/>
</dbReference>
<dbReference type="InterPro" id="IPR006311">
    <property type="entry name" value="TAT_signal"/>
</dbReference>